<dbReference type="EMBL" id="BLKX01000001">
    <property type="protein sequence ID" value="GFG77225.1"/>
    <property type="molecule type" value="Genomic_DNA"/>
</dbReference>
<gene>
    <name evidence="1" type="ORF">MPRG_05010</name>
</gene>
<evidence type="ECO:0000313" key="2">
    <source>
        <dbReference type="Proteomes" id="UP000465240"/>
    </source>
</evidence>
<reference evidence="1 2" key="1">
    <citation type="journal article" date="2019" name="Emerg. Microbes Infect.">
        <title>Comprehensive subspecies identification of 175 nontuberculous mycobacteria species based on 7547 genomic profiles.</title>
        <authorList>
            <person name="Matsumoto Y."/>
            <person name="Kinjo T."/>
            <person name="Motooka D."/>
            <person name="Nabeya D."/>
            <person name="Jung N."/>
            <person name="Uechi K."/>
            <person name="Horii T."/>
            <person name="Iida T."/>
            <person name="Fujita J."/>
            <person name="Nakamura S."/>
        </authorList>
    </citation>
    <scope>NUCLEOTIDE SEQUENCE [LARGE SCALE GENOMIC DNA]</scope>
    <source>
        <strain evidence="1 2">JCM 18565</strain>
    </source>
</reference>
<protein>
    <submittedName>
        <fullName evidence="1">Uncharacterized protein</fullName>
    </submittedName>
</protein>
<accession>A0ABQ1BYT2</accession>
<keyword evidence="2" id="KW-1185">Reference proteome</keyword>
<organism evidence="1 2">
    <name type="scientific">Mycobacterium paragordonae</name>
    <dbReference type="NCBI Taxonomy" id="1389713"/>
    <lineage>
        <taxon>Bacteria</taxon>
        <taxon>Bacillati</taxon>
        <taxon>Actinomycetota</taxon>
        <taxon>Actinomycetes</taxon>
        <taxon>Mycobacteriales</taxon>
        <taxon>Mycobacteriaceae</taxon>
        <taxon>Mycobacterium</taxon>
    </lineage>
</organism>
<evidence type="ECO:0000313" key="1">
    <source>
        <dbReference type="EMBL" id="GFG77225.1"/>
    </source>
</evidence>
<name>A0ABQ1BYT2_9MYCO</name>
<dbReference type="Proteomes" id="UP000465240">
    <property type="component" value="Unassembled WGS sequence"/>
</dbReference>
<comment type="caution">
    <text evidence="1">The sequence shown here is derived from an EMBL/GenBank/DDBJ whole genome shotgun (WGS) entry which is preliminary data.</text>
</comment>
<proteinExistence type="predicted"/>
<sequence>MVPNSATRRVNTLPKRRWQAATAAGPRPIISAASTQLGNRGPGGSFAEFVGSIIRSSTPAADGSTAWALPVIWLAF</sequence>